<dbReference type="EMBL" id="CM055758">
    <property type="protein sequence ID" value="KAJ7987994.1"/>
    <property type="molecule type" value="Genomic_DNA"/>
</dbReference>
<evidence type="ECO:0000313" key="1">
    <source>
        <dbReference type="EMBL" id="KAJ7987994.1"/>
    </source>
</evidence>
<dbReference type="Proteomes" id="UP001157502">
    <property type="component" value="Chromosome 31"/>
</dbReference>
<evidence type="ECO:0000313" key="2">
    <source>
        <dbReference type="Proteomes" id="UP001157502"/>
    </source>
</evidence>
<reference evidence="1" key="1">
    <citation type="submission" date="2021-05" db="EMBL/GenBank/DDBJ databases">
        <authorList>
            <person name="Pan Q."/>
            <person name="Jouanno E."/>
            <person name="Zahm M."/>
            <person name="Klopp C."/>
            <person name="Cabau C."/>
            <person name="Louis A."/>
            <person name="Berthelot C."/>
            <person name="Parey E."/>
            <person name="Roest Crollius H."/>
            <person name="Montfort J."/>
            <person name="Robinson-Rechavi M."/>
            <person name="Bouchez O."/>
            <person name="Lampietro C."/>
            <person name="Lopez Roques C."/>
            <person name="Donnadieu C."/>
            <person name="Postlethwait J."/>
            <person name="Bobe J."/>
            <person name="Dillon D."/>
            <person name="Chandos A."/>
            <person name="von Hippel F."/>
            <person name="Guiguen Y."/>
        </authorList>
    </citation>
    <scope>NUCLEOTIDE SEQUENCE</scope>
    <source>
        <strain evidence="1">YG-Jan2019</strain>
    </source>
</reference>
<name>A0ACC2F9K2_DALPE</name>
<sequence length="90" mass="10452">MNTKHSSNMIKDWRSRRSILFSVLTADDGGGFNLFHFTTWVSNKTCATVGWNWAVFTEETRRDLFLSLSLSNLIYFQNGIVQHIVFPYKS</sequence>
<protein>
    <submittedName>
        <fullName evidence="1">Uncharacterized protein</fullName>
    </submittedName>
</protein>
<keyword evidence="2" id="KW-1185">Reference proteome</keyword>
<comment type="caution">
    <text evidence="1">The sequence shown here is derived from an EMBL/GenBank/DDBJ whole genome shotgun (WGS) entry which is preliminary data.</text>
</comment>
<accession>A0ACC2F9K2</accession>
<organism evidence="1 2">
    <name type="scientific">Dallia pectoralis</name>
    <name type="common">Alaska blackfish</name>
    <dbReference type="NCBI Taxonomy" id="75939"/>
    <lineage>
        <taxon>Eukaryota</taxon>
        <taxon>Metazoa</taxon>
        <taxon>Chordata</taxon>
        <taxon>Craniata</taxon>
        <taxon>Vertebrata</taxon>
        <taxon>Euteleostomi</taxon>
        <taxon>Actinopterygii</taxon>
        <taxon>Neopterygii</taxon>
        <taxon>Teleostei</taxon>
        <taxon>Protacanthopterygii</taxon>
        <taxon>Esociformes</taxon>
        <taxon>Umbridae</taxon>
        <taxon>Dallia</taxon>
    </lineage>
</organism>
<gene>
    <name evidence="1" type="ORF">DPEC_G00319020</name>
</gene>
<proteinExistence type="predicted"/>